<feature type="compositionally biased region" description="Acidic residues" evidence="4">
    <location>
        <begin position="664"/>
        <end position="687"/>
    </location>
</feature>
<dbReference type="GO" id="GO:0071555">
    <property type="term" value="P:cell wall organization"/>
    <property type="evidence" value="ECO:0007669"/>
    <property type="project" value="TreeGrafter"/>
</dbReference>
<dbReference type="PANTHER" id="PTHR30627">
    <property type="entry name" value="PEPTIDOGLYCAN D,D-TRANSPEPTIDASE"/>
    <property type="match status" value="1"/>
</dbReference>
<dbReference type="Pfam" id="PF00905">
    <property type="entry name" value="Transpeptidase"/>
    <property type="match status" value="1"/>
</dbReference>
<comment type="similarity">
    <text evidence="2">Belongs to the transpeptidase family.</text>
</comment>
<dbReference type="PANTHER" id="PTHR30627:SF1">
    <property type="entry name" value="PEPTIDOGLYCAN D,D-TRANSPEPTIDASE FTSI"/>
    <property type="match status" value="1"/>
</dbReference>
<dbReference type="Proteomes" id="UP000757435">
    <property type="component" value="Unassembled WGS sequence"/>
</dbReference>
<feature type="transmembrane region" description="Helical" evidence="5">
    <location>
        <begin position="86"/>
        <end position="105"/>
    </location>
</feature>
<reference evidence="8" key="1">
    <citation type="submission" date="2021-05" db="EMBL/GenBank/DDBJ databases">
        <authorList>
            <person name="Pietrasiak N."/>
            <person name="Ward R."/>
            <person name="Stajich J.E."/>
            <person name="Kurbessoian T."/>
        </authorList>
    </citation>
    <scope>NUCLEOTIDE SEQUENCE</scope>
    <source>
        <strain evidence="8">UHER 2000/2452</strain>
    </source>
</reference>
<sequence>MALSFPSFRRRAAVKRTLSRSATAAGMRAGRPSRQTEARVNRTPGRSLDSGRSHQPMGFSSRSVPQKRRLPPLAQGTIDRAPKSRLALVWVILLVSMVALAFNLLRIQIFQASQLQAQAKSQHMVAFNPITPRRPIVDRTGDVLAIDRPVYTLYAHPYMFEGTPESIAATLSPVLNLPIDQLLKKFGSGDSGVRILEAIPEDLARRVKELGEDGLDLEPHQQRLYPQQDLFANIVGYVNLDRQGQAGLEASQEKELQQPIAGLELSRAGDGSIIPVGLPEDFLQSQKNDLRLQLTVDTHLQRATRYALKQTMKKYSAKRGAVIVMNVHDGSIVSLVSEPSYDPNKFYEAKLERLKDWVISDLYEPGSTFKPVNLAIALESSAIKADSTIYDEGAIQIEGWPIQNSDVESAGSRGDLSVTEVLQYSSNVGMVHIMQRMNPGVYFGWLERIGLDKTTGIDLPAEASGQMKTYQQFTEAAIEPATSAFGQGFSLTPMKLIQLHSMVANGGRLVTPHVVEGLVDAKGTFSWRPDLPEPKTIISPKHSKTVVSMMEHVVNEGTGKAAQIPGYRIAGKTGTAQKASIDGGYVEGARITSFVGLLPAEAPRYAVLAVVDEPQGDDAYGGTVAAPIVKSVMQSLITMEQLKPTKPEEVLQQPVPAPSVNSSEDAEEGSLEESQPSEDALDYEEAW</sequence>
<dbReference type="Pfam" id="PF03717">
    <property type="entry name" value="PBP_dimer"/>
    <property type="match status" value="1"/>
</dbReference>
<dbReference type="InterPro" id="IPR005311">
    <property type="entry name" value="PBP_dimer"/>
</dbReference>
<dbReference type="AlphaFoldDB" id="A0A951Q7K4"/>
<evidence type="ECO:0000259" key="7">
    <source>
        <dbReference type="Pfam" id="PF03717"/>
    </source>
</evidence>
<dbReference type="EMBL" id="JAHHHD010000002">
    <property type="protein sequence ID" value="MBW4657611.1"/>
    <property type="molecule type" value="Genomic_DNA"/>
</dbReference>
<proteinExistence type="inferred from homology"/>
<accession>A0A951Q7K4</accession>
<protein>
    <submittedName>
        <fullName evidence="8">Penicillin-binding protein 2</fullName>
    </submittedName>
</protein>
<comment type="caution">
    <text evidence="8">The sequence shown here is derived from an EMBL/GenBank/DDBJ whole genome shotgun (WGS) entry which is preliminary data.</text>
</comment>
<evidence type="ECO:0000256" key="5">
    <source>
        <dbReference type="SAM" id="Phobius"/>
    </source>
</evidence>
<dbReference type="Gene3D" id="3.30.450.330">
    <property type="match status" value="1"/>
</dbReference>
<dbReference type="InterPro" id="IPR050515">
    <property type="entry name" value="Beta-lactam/transpept"/>
</dbReference>
<evidence type="ECO:0000256" key="2">
    <source>
        <dbReference type="ARBA" id="ARBA00007171"/>
    </source>
</evidence>
<dbReference type="InterPro" id="IPR036138">
    <property type="entry name" value="PBP_dimer_sf"/>
</dbReference>
<dbReference type="GO" id="GO:0008658">
    <property type="term" value="F:penicillin binding"/>
    <property type="evidence" value="ECO:0007669"/>
    <property type="project" value="InterPro"/>
</dbReference>
<evidence type="ECO:0000256" key="4">
    <source>
        <dbReference type="SAM" id="MobiDB-lite"/>
    </source>
</evidence>
<feature type="domain" description="Penicillin-binding protein transpeptidase" evidence="6">
    <location>
        <begin position="320"/>
        <end position="634"/>
    </location>
</feature>
<dbReference type="GO" id="GO:0005886">
    <property type="term" value="C:plasma membrane"/>
    <property type="evidence" value="ECO:0007669"/>
    <property type="project" value="TreeGrafter"/>
</dbReference>
<dbReference type="InterPro" id="IPR012338">
    <property type="entry name" value="Beta-lactam/transpept-like"/>
</dbReference>
<keyword evidence="5" id="KW-0812">Transmembrane</keyword>
<feature type="region of interest" description="Disordered" evidence="4">
    <location>
        <begin position="17"/>
        <end position="76"/>
    </location>
</feature>
<evidence type="ECO:0000256" key="1">
    <source>
        <dbReference type="ARBA" id="ARBA00004370"/>
    </source>
</evidence>
<dbReference type="InterPro" id="IPR001460">
    <property type="entry name" value="PCN-bd_Tpept"/>
</dbReference>
<feature type="region of interest" description="Disordered" evidence="4">
    <location>
        <begin position="644"/>
        <end position="687"/>
    </location>
</feature>
<dbReference type="Gene3D" id="3.40.710.10">
    <property type="entry name" value="DD-peptidase/beta-lactamase superfamily"/>
    <property type="match status" value="1"/>
</dbReference>
<evidence type="ECO:0000256" key="3">
    <source>
        <dbReference type="ARBA" id="ARBA00023136"/>
    </source>
</evidence>
<organism evidence="8 9">
    <name type="scientific">Drouetiella hepatica Uher 2000/2452</name>
    <dbReference type="NCBI Taxonomy" id="904376"/>
    <lineage>
        <taxon>Bacteria</taxon>
        <taxon>Bacillati</taxon>
        <taxon>Cyanobacteriota</taxon>
        <taxon>Cyanophyceae</taxon>
        <taxon>Oculatellales</taxon>
        <taxon>Oculatellaceae</taxon>
        <taxon>Drouetiella</taxon>
    </lineage>
</organism>
<dbReference type="SUPFAM" id="SSF56601">
    <property type="entry name" value="beta-lactamase/transpeptidase-like"/>
    <property type="match status" value="1"/>
</dbReference>
<feature type="domain" description="Penicillin-binding protein dimerisation" evidence="7">
    <location>
        <begin position="132"/>
        <end position="256"/>
    </location>
</feature>
<dbReference type="SUPFAM" id="SSF56519">
    <property type="entry name" value="Penicillin binding protein dimerisation domain"/>
    <property type="match status" value="1"/>
</dbReference>
<name>A0A951Q7K4_9CYAN</name>
<evidence type="ECO:0000313" key="8">
    <source>
        <dbReference type="EMBL" id="MBW4657611.1"/>
    </source>
</evidence>
<reference evidence="8" key="2">
    <citation type="journal article" date="2022" name="Microbiol. Resour. Announc.">
        <title>Metagenome Sequencing to Explore Phylogenomics of Terrestrial Cyanobacteria.</title>
        <authorList>
            <person name="Ward R.D."/>
            <person name="Stajich J.E."/>
            <person name="Johansen J.R."/>
            <person name="Huntemann M."/>
            <person name="Clum A."/>
            <person name="Foster B."/>
            <person name="Foster B."/>
            <person name="Roux S."/>
            <person name="Palaniappan K."/>
            <person name="Varghese N."/>
            <person name="Mukherjee S."/>
            <person name="Reddy T.B.K."/>
            <person name="Daum C."/>
            <person name="Copeland A."/>
            <person name="Chen I.A."/>
            <person name="Ivanova N.N."/>
            <person name="Kyrpides N.C."/>
            <person name="Shapiro N."/>
            <person name="Eloe-Fadrosh E.A."/>
            <person name="Pietrasiak N."/>
        </authorList>
    </citation>
    <scope>NUCLEOTIDE SEQUENCE</scope>
    <source>
        <strain evidence="8">UHER 2000/2452</strain>
    </source>
</reference>
<dbReference type="Gene3D" id="3.90.1310.10">
    <property type="entry name" value="Penicillin-binding protein 2a (Domain 2)"/>
    <property type="match status" value="1"/>
</dbReference>
<evidence type="ECO:0000313" key="9">
    <source>
        <dbReference type="Proteomes" id="UP000757435"/>
    </source>
</evidence>
<gene>
    <name evidence="8" type="ORF">KME15_02970</name>
</gene>
<comment type="subcellular location">
    <subcellularLocation>
        <location evidence="1">Membrane</location>
    </subcellularLocation>
</comment>
<evidence type="ECO:0000259" key="6">
    <source>
        <dbReference type="Pfam" id="PF00905"/>
    </source>
</evidence>
<keyword evidence="5" id="KW-1133">Transmembrane helix</keyword>
<keyword evidence="3 5" id="KW-0472">Membrane</keyword>